<protein>
    <submittedName>
        <fullName evidence="1">Uncharacterized protein</fullName>
    </submittedName>
</protein>
<proteinExistence type="predicted"/>
<organism evidence="1 2">
    <name type="scientific">Tumebacillus amylolyticus</name>
    <dbReference type="NCBI Taxonomy" id="2801339"/>
    <lineage>
        <taxon>Bacteria</taxon>
        <taxon>Bacillati</taxon>
        <taxon>Bacillota</taxon>
        <taxon>Bacilli</taxon>
        <taxon>Bacillales</taxon>
        <taxon>Alicyclobacillaceae</taxon>
        <taxon>Tumebacillus</taxon>
    </lineage>
</organism>
<name>A0ABS1JDC9_9BACL</name>
<dbReference type="RefSeq" id="WP_201637102.1">
    <property type="nucleotide sequence ID" value="NZ_JAEQNB010000005.1"/>
</dbReference>
<reference evidence="1 2" key="1">
    <citation type="submission" date="2021-01" db="EMBL/GenBank/DDBJ databases">
        <title>Tumebacillus sp. strain ITR2 16S ribosomal RNA gene Genome sequencing and assembly.</title>
        <authorList>
            <person name="Kang M."/>
        </authorList>
    </citation>
    <scope>NUCLEOTIDE SEQUENCE [LARGE SCALE GENOMIC DNA]</scope>
    <source>
        <strain evidence="1 2">ITR2</strain>
    </source>
</reference>
<evidence type="ECO:0000313" key="2">
    <source>
        <dbReference type="Proteomes" id="UP000602284"/>
    </source>
</evidence>
<evidence type="ECO:0000313" key="1">
    <source>
        <dbReference type="EMBL" id="MBL0388298.1"/>
    </source>
</evidence>
<sequence>MANLIPGCPTPEAITLQQRLTPLIRRLVLVESDAGSFEAAPIRQVRSNLFRVMDLTVRFDSPFFATVIVQPQDVTPTTVIVRVEGLSPGLGVKSGNLIRIGRDFVEFATDIPGGRAVVLAPRNEFVTITCEELPHE</sequence>
<dbReference type="Proteomes" id="UP000602284">
    <property type="component" value="Unassembled WGS sequence"/>
</dbReference>
<comment type="caution">
    <text evidence="1">The sequence shown here is derived from an EMBL/GenBank/DDBJ whole genome shotgun (WGS) entry which is preliminary data.</text>
</comment>
<accession>A0ABS1JDC9</accession>
<gene>
    <name evidence="1" type="ORF">JJB07_16965</name>
</gene>
<keyword evidence="2" id="KW-1185">Reference proteome</keyword>
<dbReference type="EMBL" id="JAEQNB010000005">
    <property type="protein sequence ID" value="MBL0388298.1"/>
    <property type="molecule type" value="Genomic_DNA"/>
</dbReference>